<gene>
    <name evidence="2" type="ORF">SAMN02745229_00285</name>
</gene>
<dbReference type="OrthoDB" id="2236865at2"/>
<organism evidence="2 3">
    <name type="scientific">Butyrivibrio fibrisolvens DSM 3071</name>
    <dbReference type="NCBI Taxonomy" id="1121131"/>
    <lineage>
        <taxon>Bacteria</taxon>
        <taxon>Bacillati</taxon>
        <taxon>Bacillota</taxon>
        <taxon>Clostridia</taxon>
        <taxon>Lachnospirales</taxon>
        <taxon>Lachnospiraceae</taxon>
        <taxon>Butyrivibrio</taxon>
    </lineage>
</organism>
<name>A0A1M5QE34_BUTFI</name>
<sequence length="289" mass="32160">MKKIKAILLISAAIGAAAAFTGCGKQKVDLNSFIKVESEGYDGYGNASYSVDTESLEAALASIVDSDSNIQSLENLMSGELDKTESLSNGDTVTFTWSISENQKKNIEDELGIDIVYESLESTIEGLPNYVKTVDEIPQSVLDVMLEKSDKVIADMQTDEATEAEYCGKALYEHKNFDSYKVHTIAVLETENGSNIVLIIYELHFSVHGDVTTYYPTAFTYIKDSDEGLESSDISLSDWRAFITTKVGDYTYYGHDSIDEFKSGTLDWWINILPYGFDQATGNYDYKEY</sequence>
<keyword evidence="1" id="KW-0732">Signal</keyword>
<evidence type="ECO:0000256" key="1">
    <source>
        <dbReference type="SAM" id="SignalP"/>
    </source>
</evidence>
<dbReference type="RefSeq" id="WP_073384878.1">
    <property type="nucleotide sequence ID" value="NZ_FQXK01000003.1"/>
</dbReference>
<dbReference type="AlphaFoldDB" id="A0A1M5QE34"/>
<protein>
    <recommendedName>
        <fullName evidence="4">DUF5105 domain-containing protein</fullName>
    </recommendedName>
</protein>
<dbReference type="EMBL" id="FQXK01000003">
    <property type="protein sequence ID" value="SHH12228.1"/>
    <property type="molecule type" value="Genomic_DNA"/>
</dbReference>
<reference evidence="3" key="1">
    <citation type="submission" date="2016-11" db="EMBL/GenBank/DDBJ databases">
        <authorList>
            <person name="Varghese N."/>
            <person name="Submissions S."/>
        </authorList>
    </citation>
    <scope>NUCLEOTIDE SEQUENCE [LARGE SCALE GENOMIC DNA]</scope>
    <source>
        <strain evidence="3">DSM 3071</strain>
    </source>
</reference>
<proteinExistence type="predicted"/>
<dbReference type="GeneID" id="89508967"/>
<keyword evidence="3" id="KW-1185">Reference proteome</keyword>
<accession>A0A1M5QE34</accession>
<dbReference type="Proteomes" id="UP000184278">
    <property type="component" value="Unassembled WGS sequence"/>
</dbReference>
<evidence type="ECO:0000313" key="3">
    <source>
        <dbReference type="Proteomes" id="UP000184278"/>
    </source>
</evidence>
<feature type="signal peptide" evidence="1">
    <location>
        <begin position="1"/>
        <end position="18"/>
    </location>
</feature>
<feature type="chain" id="PRO_5012251724" description="DUF5105 domain-containing protein" evidence="1">
    <location>
        <begin position="19"/>
        <end position="289"/>
    </location>
</feature>
<dbReference type="PROSITE" id="PS51257">
    <property type="entry name" value="PROKAR_LIPOPROTEIN"/>
    <property type="match status" value="1"/>
</dbReference>
<evidence type="ECO:0008006" key="4">
    <source>
        <dbReference type="Google" id="ProtNLM"/>
    </source>
</evidence>
<evidence type="ECO:0000313" key="2">
    <source>
        <dbReference type="EMBL" id="SHH12228.1"/>
    </source>
</evidence>